<name>A0A1R4IN44_9MICO</name>
<dbReference type="RefSeq" id="WP_087129975.1">
    <property type="nucleotide sequence ID" value="NZ_FUKO01000011.1"/>
</dbReference>
<evidence type="ECO:0000313" key="2">
    <source>
        <dbReference type="EMBL" id="SJN21055.1"/>
    </source>
</evidence>
<evidence type="ECO:0000259" key="1">
    <source>
        <dbReference type="Pfam" id="PF19935"/>
    </source>
</evidence>
<dbReference type="EMBL" id="FUKO01000011">
    <property type="protein sequence ID" value="SJN21055.1"/>
    <property type="molecule type" value="Genomic_DNA"/>
</dbReference>
<feature type="domain" description="DUF6398" evidence="1">
    <location>
        <begin position="419"/>
        <end position="513"/>
    </location>
</feature>
<gene>
    <name evidence="2" type="ORF">FM104_02950</name>
</gene>
<dbReference type="InterPro" id="IPR045651">
    <property type="entry name" value="DUF6398"/>
</dbReference>
<dbReference type="Pfam" id="PF19935">
    <property type="entry name" value="DUF6398"/>
    <property type="match status" value="1"/>
</dbReference>
<reference evidence="2 3" key="1">
    <citation type="submission" date="2017-02" db="EMBL/GenBank/DDBJ databases">
        <authorList>
            <person name="Peterson S.W."/>
        </authorList>
    </citation>
    <scope>NUCLEOTIDE SEQUENCE [LARGE SCALE GENOMIC DNA]</scope>
    <source>
        <strain evidence="2 3">B Mb 05.01</strain>
    </source>
</reference>
<dbReference type="OrthoDB" id="5182325at2"/>
<accession>A0A1R4IN44</accession>
<organism evidence="2 3">
    <name type="scientific">Microbacterium esteraromaticum</name>
    <dbReference type="NCBI Taxonomy" id="57043"/>
    <lineage>
        <taxon>Bacteria</taxon>
        <taxon>Bacillati</taxon>
        <taxon>Actinomycetota</taxon>
        <taxon>Actinomycetes</taxon>
        <taxon>Micrococcales</taxon>
        <taxon>Microbacteriaceae</taxon>
        <taxon>Microbacterium</taxon>
    </lineage>
</organism>
<dbReference type="Proteomes" id="UP000196320">
    <property type="component" value="Unassembled WGS sequence"/>
</dbReference>
<evidence type="ECO:0000313" key="3">
    <source>
        <dbReference type="Proteomes" id="UP000196320"/>
    </source>
</evidence>
<protein>
    <recommendedName>
        <fullName evidence="1">DUF6398 domain-containing protein</fullName>
    </recommendedName>
</protein>
<sequence>MSSPDSLINGLRESIRDPHPLALLDVASMLAASTEPDPMAELRAQIGGALDRPRLDRDQLVSAFLDVGERETDALLLVWARMLQDEVPAEQIVRDVRTRRHPLPRWLHNLDEVRPTRAIQASHVINDGDNLFIGVETPGRSFTIVLYIDHNMGTVPKDGYTVDRPIGDLISFSENQNVTDVTLTELLLEDARAQIEEVLQNESRLLHPFENDGWPSARPLLRWMLRLMPSGGTGYDRREWSDADLTELTRDFAASPHGTDADSDTLDRVETLLTFASSYGRADPLHWSNVVVEIMLVDLLPRKIMADQAYLRGMPDAMRRTVRFAHASREVPSEHTVSALAAVDHFEPEYLRLISEHGDESGELSLSVDEFFLRDAAARIGGFETLAALDDAPLPDEPLRLHDVPDAAREAASVVGEHLDRACTEFFKSVELRTAARRLLVQIAQVEPLTIVRGKPVNTALAICFIIGHANGLFSRSPAGLTIKSLSAYFAVKNPPNDRASALLSVLDINYYDWQDDGYPLGDAALLVSSVRTELIRVRDQLQESLADGV</sequence>
<dbReference type="AlphaFoldDB" id="A0A1R4IN44"/>
<proteinExistence type="predicted"/>
<keyword evidence="3" id="KW-1185">Reference proteome</keyword>